<dbReference type="AlphaFoldDB" id="D6RLJ0"/>
<protein>
    <recommendedName>
        <fullName evidence="3">F-box domain-containing protein</fullName>
    </recommendedName>
</protein>
<dbReference type="Proteomes" id="UP000001861">
    <property type="component" value="Unassembled WGS sequence"/>
</dbReference>
<accession>D6RLJ0</accession>
<dbReference type="EMBL" id="AACS02000003">
    <property type="protein sequence ID" value="EFI28082.1"/>
    <property type="molecule type" value="Genomic_DNA"/>
</dbReference>
<proteinExistence type="predicted"/>
<dbReference type="VEuPathDB" id="FungiDB:CC1G_14109"/>
<evidence type="ECO:0000313" key="2">
    <source>
        <dbReference type="Proteomes" id="UP000001861"/>
    </source>
</evidence>
<comment type="caution">
    <text evidence="1">The sequence shown here is derived from an EMBL/GenBank/DDBJ whole genome shotgun (WGS) entry which is preliminary data.</text>
</comment>
<dbReference type="HOGENOM" id="CLU_031718_0_0_1"/>
<dbReference type="Gene3D" id="3.80.10.10">
    <property type="entry name" value="Ribonuclease Inhibitor"/>
    <property type="match status" value="1"/>
</dbReference>
<evidence type="ECO:0000313" key="1">
    <source>
        <dbReference type="EMBL" id="EFI28082.1"/>
    </source>
</evidence>
<dbReference type="InParanoid" id="D6RLJ0"/>
<sequence>MIGNAVRIDRFANSLDKPGFLQRLQHYAPLVKRIGYPGYFSREGTFFDYNSLYHLHASATLPRPLFPNVVEVVLPCLSERQVEAIFYPSVVLSPSIRKITIFTDCFEHRDEENPIIDNTQWTAVSNRLQSQAPNLDSFGIYCDTESTGRIPSIDSLCHHFSSSLKCLDMSYLVLQPETICTLGKLDSLDALQFTVNDYRFVSPLSEKIPLTKLSFLGLRVDSAAGLDTLFQSILAPSIERVELTFMALDSIVHLGDTFKALTQNCALPKLYDVDIVLVDDVDHYFPISAATFTPLLRCNNIKTIQIGGCAMPVLEDADLLQIFSSWPDLSHFSMSLALPCQGSLYRGGLTLAGVHAALQLCPKLHTLELPFDARVVPTDSTLPSSPHPSLRSLDVFTSPITFGFQVGQFFRKFYPLLKSRQFSFYDMYKTQFYWETTPTAEHFSPSVVEGAMMVDQWIDVEHMLAEDP</sequence>
<dbReference type="OrthoDB" id="3543113at2759"/>
<evidence type="ECO:0008006" key="3">
    <source>
        <dbReference type="Google" id="ProtNLM"/>
    </source>
</evidence>
<name>D6RLJ0_COPC7</name>
<organism evidence="1 2">
    <name type="scientific">Coprinopsis cinerea (strain Okayama-7 / 130 / ATCC MYA-4618 / FGSC 9003)</name>
    <name type="common">Inky cap fungus</name>
    <name type="synonym">Hormographiella aspergillata</name>
    <dbReference type="NCBI Taxonomy" id="240176"/>
    <lineage>
        <taxon>Eukaryota</taxon>
        <taxon>Fungi</taxon>
        <taxon>Dikarya</taxon>
        <taxon>Basidiomycota</taxon>
        <taxon>Agaricomycotina</taxon>
        <taxon>Agaricomycetes</taxon>
        <taxon>Agaricomycetidae</taxon>
        <taxon>Agaricales</taxon>
        <taxon>Agaricineae</taxon>
        <taxon>Psathyrellaceae</taxon>
        <taxon>Coprinopsis</taxon>
    </lineage>
</organism>
<dbReference type="GeneID" id="9378840"/>
<reference evidence="1 2" key="1">
    <citation type="journal article" date="2010" name="Proc. Natl. Acad. Sci. U.S.A.">
        <title>Insights into evolution of multicellular fungi from the assembled chromosomes of the mushroom Coprinopsis cinerea (Coprinus cinereus).</title>
        <authorList>
            <person name="Stajich J.E."/>
            <person name="Wilke S.K."/>
            <person name="Ahren D."/>
            <person name="Au C.H."/>
            <person name="Birren B.W."/>
            <person name="Borodovsky M."/>
            <person name="Burns C."/>
            <person name="Canback B."/>
            <person name="Casselton L.A."/>
            <person name="Cheng C.K."/>
            <person name="Deng J."/>
            <person name="Dietrich F.S."/>
            <person name="Fargo D.C."/>
            <person name="Farman M.L."/>
            <person name="Gathman A.C."/>
            <person name="Goldberg J."/>
            <person name="Guigo R."/>
            <person name="Hoegger P.J."/>
            <person name="Hooker J.B."/>
            <person name="Huggins A."/>
            <person name="James T.Y."/>
            <person name="Kamada T."/>
            <person name="Kilaru S."/>
            <person name="Kodira C."/>
            <person name="Kues U."/>
            <person name="Kupfer D."/>
            <person name="Kwan H.S."/>
            <person name="Lomsadze A."/>
            <person name="Li W."/>
            <person name="Lilly W.W."/>
            <person name="Ma L.J."/>
            <person name="Mackey A.J."/>
            <person name="Manning G."/>
            <person name="Martin F."/>
            <person name="Muraguchi H."/>
            <person name="Natvig D.O."/>
            <person name="Palmerini H."/>
            <person name="Ramesh M.A."/>
            <person name="Rehmeyer C.J."/>
            <person name="Roe B.A."/>
            <person name="Shenoy N."/>
            <person name="Stanke M."/>
            <person name="Ter-Hovhannisyan V."/>
            <person name="Tunlid A."/>
            <person name="Velagapudi R."/>
            <person name="Vision T.J."/>
            <person name="Zeng Q."/>
            <person name="Zolan M.E."/>
            <person name="Pukkila P.J."/>
        </authorList>
    </citation>
    <scope>NUCLEOTIDE SEQUENCE [LARGE SCALE GENOMIC DNA]</scope>
    <source>
        <strain evidence="2">Okayama-7 / 130 / ATCC MYA-4618 / FGSC 9003</strain>
    </source>
</reference>
<dbReference type="OMA" id="METHHVG"/>
<gene>
    <name evidence="1" type="ORF">CC1G_14109</name>
</gene>
<dbReference type="SUPFAM" id="SSF52047">
    <property type="entry name" value="RNI-like"/>
    <property type="match status" value="1"/>
</dbReference>
<keyword evidence="2" id="KW-1185">Reference proteome</keyword>
<dbReference type="KEGG" id="cci:CC1G_14109"/>
<dbReference type="InterPro" id="IPR032675">
    <property type="entry name" value="LRR_dom_sf"/>
</dbReference>
<dbReference type="RefSeq" id="XP_002911576.1">
    <property type="nucleotide sequence ID" value="XM_002911530.1"/>
</dbReference>